<evidence type="ECO:0000256" key="2">
    <source>
        <dbReference type="ARBA" id="ARBA00022630"/>
    </source>
</evidence>
<keyword evidence="7" id="KW-1185">Reference proteome</keyword>
<dbReference type="Gene3D" id="2.30.110.10">
    <property type="entry name" value="Electron Transport, Fmn-binding Protein, Chain A"/>
    <property type="match status" value="1"/>
</dbReference>
<dbReference type="OrthoDB" id="5293996at2"/>
<keyword evidence="3" id="KW-0288">FMN</keyword>
<comment type="similarity">
    <text evidence="4">Belongs to the flavoredoxin family.</text>
</comment>
<name>A0A3S9P4E7_9BACT</name>
<proteinExistence type="inferred from homology"/>
<organism evidence="6 7">
    <name type="scientific">Flammeovirga pectinis</name>
    <dbReference type="NCBI Taxonomy" id="2494373"/>
    <lineage>
        <taxon>Bacteria</taxon>
        <taxon>Pseudomonadati</taxon>
        <taxon>Bacteroidota</taxon>
        <taxon>Cytophagia</taxon>
        <taxon>Cytophagales</taxon>
        <taxon>Flammeovirgaceae</taxon>
        <taxon>Flammeovirga</taxon>
    </lineage>
</organism>
<protein>
    <submittedName>
        <fullName evidence="6">Flavin oxidoreductase</fullName>
    </submittedName>
</protein>
<dbReference type="InterPro" id="IPR012349">
    <property type="entry name" value="Split_barrel_FMN-bd"/>
</dbReference>
<sequence>MQLSKNDIQNANRIYRLNLVNSVTGIKPGNLIGTKDKEGNENLAIFSSVIHLGSDPALLGFITRPSKEVPRHTLQNIKETGSYTINHIPISSIENAHKTSAKFEKGISEFDVCNFTPEYIEGFTAPFVKESHLKIGLLFKEEIPIPLNGTSLIIGEIEYIQINDECIDTNGYIDLEKSESAGISGLNTYYSFNKLASFPYARVENCINTSTL</sequence>
<evidence type="ECO:0000313" key="6">
    <source>
        <dbReference type="EMBL" id="AZQ63097.1"/>
    </source>
</evidence>
<dbReference type="RefSeq" id="WP_126615258.1">
    <property type="nucleotide sequence ID" value="NZ_CP034562.1"/>
</dbReference>
<comment type="cofactor">
    <cofactor evidence="1">
        <name>FMN</name>
        <dbReference type="ChEBI" id="CHEBI:58210"/>
    </cofactor>
</comment>
<evidence type="ECO:0000256" key="3">
    <source>
        <dbReference type="ARBA" id="ARBA00022643"/>
    </source>
</evidence>
<dbReference type="EMBL" id="CP034562">
    <property type="protein sequence ID" value="AZQ63097.1"/>
    <property type="molecule type" value="Genomic_DNA"/>
</dbReference>
<dbReference type="AlphaFoldDB" id="A0A3S9P4E7"/>
<dbReference type="GO" id="GO:0010181">
    <property type="term" value="F:FMN binding"/>
    <property type="evidence" value="ECO:0007669"/>
    <property type="project" value="InterPro"/>
</dbReference>
<evidence type="ECO:0000259" key="5">
    <source>
        <dbReference type="Pfam" id="PF01613"/>
    </source>
</evidence>
<evidence type="ECO:0000256" key="4">
    <source>
        <dbReference type="ARBA" id="ARBA00038054"/>
    </source>
</evidence>
<dbReference type="Pfam" id="PF01613">
    <property type="entry name" value="Flavin_Reduct"/>
    <property type="match status" value="1"/>
</dbReference>
<feature type="domain" description="Flavin reductase like" evidence="5">
    <location>
        <begin position="31"/>
        <end position="165"/>
    </location>
</feature>
<dbReference type="PANTHER" id="PTHR33798">
    <property type="entry name" value="FLAVOPROTEIN OXYGENASE"/>
    <property type="match status" value="1"/>
</dbReference>
<gene>
    <name evidence="6" type="ORF">EI427_12870</name>
</gene>
<evidence type="ECO:0000256" key="1">
    <source>
        <dbReference type="ARBA" id="ARBA00001917"/>
    </source>
</evidence>
<reference evidence="6 7" key="1">
    <citation type="submission" date="2018-12" db="EMBL/GenBank/DDBJ databases">
        <title>Flammeovirga pectinis sp. nov., isolated from the gut of the Korean scallop, Patinopecten yessoensis.</title>
        <authorList>
            <person name="Bae J.-W."/>
            <person name="Jeong Y.-S."/>
            <person name="Kang W."/>
        </authorList>
    </citation>
    <scope>NUCLEOTIDE SEQUENCE [LARGE SCALE GENOMIC DNA]</scope>
    <source>
        <strain evidence="6 7">L12M1</strain>
    </source>
</reference>
<dbReference type="GO" id="GO:0016646">
    <property type="term" value="F:oxidoreductase activity, acting on the CH-NH group of donors, NAD or NADP as acceptor"/>
    <property type="evidence" value="ECO:0007669"/>
    <property type="project" value="UniProtKB-ARBA"/>
</dbReference>
<dbReference type="PANTHER" id="PTHR33798:SF5">
    <property type="entry name" value="FLAVIN REDUCTASE LIKE DOMAIN-CONTAINING PROTEIN"/>
    <property type="match status" value="1"/>
</dbReference>
<keyword evidence="2" id="KW-0285">Flavoprotein</keyword>
<dbReference type="SUPFAM" id="SSF50475">
    <property type="entry name" value="FMN-binding split barrel"/>
    <property type="match status" value="1"/>
</dbReference>
<dbReference type="InterPro" id="IPR002563">
    <property type="entry name" value="Flavin_Rdtase-like_dom"/>
</dbReference>
<dbReference type="KEGG" id="fll:EI427_12870"/>
<dbReference type="Proteomes" id="UP000267268">
    <property type="component" value="Chromosome 1"/>
</dbReference>
<accession>A0A3S9P4E7</accession>
<evidence type="ECO:0000313" key="7">
    <source>
        <dbReference type="Proteomes" id="UP000267268"/>
    </source>
</evidence>